<dbReference type="InParanoid" id="A0A7R8UKJ1"/>
<feature type="compositionally biased region" description="Basic residues" evidence="10">
    <location>
        <begin position="144"/>
        <end position="153"/>
    </location>
</feature>
<evidence type="ECO:0000256" key="10">
    <source>
        <dbReference type="SAM" id="MobiDB-lite"/>
    </source>
</evidence>
<gene>
    <name evidence="11" type="ORF">HERILL_LOCUS5363</name>
</gene>
<keyword evidence="8" id="KW-0687">Ribonucleoprotein</keyword>
<comment type="similarity">
    <text evidence="3">Belongs to the SRP19 family.</text>
</comment>
<evidence type="ECO:0000256" key="9">
    <source>
        <dbReference type="ARBA" id="ARBA00045518"/>
    </source>
</evidence>
<accession>A0A7R8UKJ1</accession>
<evidence type="ECO:0000256" key="2">
    <source>
        <dbReference type="ARBA" id="ARBA00004604"/>
    </source>
</evidence>
<dbReference type="AlphaFoldDB" id="A0A7R8UKJ1"/>
<dbReference type="GO" id="GO:0006617">
    <property type="term" value="P:SRP-dependent cotranslational protein targeting to membrane, signal sequence recognition"/>
    <property type="evidence" value="ECO:0007669"/>
    <property type="project" value="TreeGrafter"/>
</dbReference>
<name>A0A7R8UKJ1_HERIL</name>
<keyword evidence="4" id="KW-0963">Cytoplasm</keyword>
<dbReference type="FunCoup" id="A0A7R8UKJ1">
    <property type="interactions" value="1302"/>
</dbReference>
<evidence type="ECO:0000313" key="12">
    <source>
        <dbReference type="Proteomes" id="UP000594454"/>
    </source>
</evidence>
<dbReference type="Pfam" id="PF01922">
    <property type="entry name" value="SRP19"/>
    <property type="match status" value="1"/>
</dbReference>
<comment type="subcellular location">
    <subcellularLocation>
        <location evidence="1">Cytoplasm</location>
    </subcellularLocation>
    <subcellularLocation>
        <location evidence="2">Nucleus</location>
        <location evidence="2">Nucleolus</location>
    </subcellularLocation>
</comment>
<organism evidence="11 12">
    <name type="scientific">Hermetia illucens</name>
    <name type="common">Black soldier fly</name>
    <dbReference type="NCBI Taxonomy" id="343691"/>
    <lineage>
        <taxon>Eukaryota</taxon>
        <taxon>Metazoa</taxon>
        <taxon>Ecdysozoa</taxon>
        <taxon>Arthropoda</taxon>
        <taxon>Hexapoda</taxon>
        <taxon>Insecta</taxon>
        <taxon>Pterygota</taxon>
        <taxon>Neoptera</taxon>
        <taxon>Endopterygota</taxon>
        <taxon>Diptera</taxon>
        <taxon>Brachycera</taxon>
        <taxon>Stratiomyomorpha</taxon>
        <taxon>Stratiomyidae</taxon>
        <taxon>Hermetiinae</taxon>
        <taxon>Hermetia</taxon>
    </lineage>
</organism>
<comment type="function">
    <text evidence="9">Component of the signal recognition particle (SRP) complex, a ribonucleoprotein complex that mediates the cotranslational targeting of secretory and membrane proteins to the endoplasmic reticulum (ER). Binds directly to 7SL RNA. Mediates binding of SRP54 to the SRP complex.</text>
</comment>
<evidence type="ECO:0000256" key="4">
    <source>
        <dbReference type="ARBA" id="ARBA00022490"/>
    </source>
</evidence>
<evidence type="ECO:0000256" key="7">
    <source>
        <dbReference type="ARBA" id="ARBA00023242"/>
    </source>
</evidence>
<evidence type="ECO:0000313" key="11">
    <source>
        <dbReference type="EMBL" id="CAD7082324.1"/>
    </source>
</evidence>
<dbReference type="OrthoDB" id="2190947at2759"/>
<evidence type="ECO:0000256" key="1">
    <source>
        <dbReference type="ARBA" id="ARBA00004496"/>
    </source>
</evidence>
<dbReference type="OMA" id="QMERWIC"/>
<protein>
    <recommendedName>
        <fullName evidence="13">Signal recognition particle 19 kDa protein</fullName>
    </recommendedName>
</protein>
<dbReference type="InterPro" id="IPR002778">
    <property type="entry name" value="Signal_recog_particle_SRP19"/>
</dbReference>
<feature type="region of interest" description="Disordered" evidence="10">
    <location>
        <begin position="122"/>
        <end position="153"/>
    </location>
</feature>
<evidence type="ECO:0000256" key="5">
    <source>
        <dbReference type="ARBA" id="ARBA00022884"/>
    </source>
</evidence>
<dbReference type="EMBL" id="LR899010">
    <property type="protein sequence ID" value="CAD7082324.1"/>
    <property type="molecule type" value="Genomic_DNA"/>
</dbReference>
<dbReference type="PANTHER" id="PTHR17453">
    <property type="entry name" value="SIGNAL RECOGNITION PARTICLE 19 KD PROTEIN"/>
    <property type="match status" value="1"/>
</dbReference>
<sequence>MAASMPIKTNWTPDKKHSDRERWICIYPAYINAKKSRQEGRKLPKQYCVDNPTYVEIQDVLSVTNLRVGVENKLYPRERSKELLYRGRIRVQLKNDDGTPFNPDFPTRDSLLLHLGTKIPLLKSRQNKTAEERQPQQAQSSSGAHKKGKGKRR</sequence>
<evidence type="ECO:0000256" key="6">
    <source>
        <dbReference type="ARBA" id="ARBA00023135"/>
    </source>
</evidence>
<dbReference type="GO" id="GO:0005786">
    <property type="term" value="C:signal recognition particle, endoplasmic reticulum targeting"/>
    <property type="evidence" value="ECO:0007669"/>
    <property type="project" value="UniProtKB-KW"/>
</dbReference>
<evidence type="ECO:0008006" key="13">
    <source>
        <dbReference type="Google" id="ProtNLM"/>
    </source>
</evidence>
<reference evidence="11 12" key="1">
    <citation type="submission" date="2020-11" db="EMBL/GenBank/DDBJ databases">
        <authorList>
            <person name="Wallbank WR R."/>
            <person name="Pardo Diaz C."/>
            <person name="Kozak K."/>
            <person name="Martin S."/>
            <person name="Jiggins C."/>
            <person name="Moest M."/>
            <person name="Warren A I."/>
            <person name="Generalovic N T."/>
            <person name="Byers J.R.P. K."/>
            <person name="Montejo-Kovacevich G."/>
            <person name="Yen C E."/>
        </authorList>
    </citation>
    <scope>NUCLEOTIDE SEQUENCE [LARGE SCALE GENOMIC DNA]</scope>
</reference>
<evidence type="ECO:0000256" key="3">
    <source>
        <dbReference type="ARBA" id="ARBA00008910"/>
    </source>
</evidence>
<dbReference type="InterPro" id="IPR036521">
    <property type="entry name" value="SRP19-like_sf"/>
</dbReference>
<dbReference type="PANTHER" id="PTHR17453:SF0">
    <property type="entry name" value="SIGNAL RECOGNITION PARTICLE 19 KDA PROTEIN"/>
    <property type="match status" value="1"/>
</dbReference>
<dbReference type="FunFam" id="3.30.56.30:FF:000002">
    <property type="entry name" value="Signal recognition particle 19kDa"/>
    <property type="match status" value="1"/>
</dbReference>
<keyword evidence="12" id="KW-1185">Reference proteome</keyword>
<dbReference type="Proteomes" id="UP000594454">
    <property type="component" value="Chromosome 2"/>
</dbReference>
<evidence type="ECO:0000256" key="8">
    <source>
        <dbReference type="ARBA" id="ARBA00023274"/>
    </source>
</evidence>
<proteinExistence type="inferred from homology"/>
<dbReference type="GO" id="GO:0008312">
    <property type="term" value="F:7S RNA binding"/>
    <property type="evidence" value="ECO:0007669"/>
    <property type="project" value="InterPro"/>
</dbReference>
<dbReference type="SUPFAM" id="SSF69695">
    <property type="entry name" value="SRP19"/>
    <property type="match status" value="1"/>
</dbReference>
<keyword evidence="5" id="KW-0694">RNA-binding</keyword>
<dbReference type="GO" id="GO:0005730">
    <property type="term" value="C:nucleolus"/>
    <property type="evidence" value="ECO:0007669"/>
    <property type="project" value="UniProtKB-SubCell"/>
</dbReference>
<keyword evidence="6" id="KW-0733">Signal recognition particle</keyword>
<dbReference type="Gene3D" id="3.30.56.30">
    <property type="entry name" value="Signal recognition particle, SRP19-like subunit"/>
    <property type="match status" value="1"/>
</dbReference>
<keyword evidence="7" id="KW-0539">Nucleus</keyword>